<feature type="domain" description="Dienelactone hydrolase" evidence="1">
    <location>
        <begin position="17"/>
        <end position="236"/>
    </location>
</feature>
<dbReference type="EC" id="3.1.1.45" evidence="2"/>
<dbReference type="EMBL" id="JACHGT010000005">
    <property type="protein sequence ID" value="MBB6034570.1"/>
    <property type="molecule type" value="Genomic_DNA"/>
</dbReference>
<dbReference type="InterPro" id="IPR051049">
    <property type="entry name" value="Dienelactone_hydrolase-like"/>
</dbReference>
<dbReference type="SUPFAM" id="SSF53474">
    <property type="entry name" value="alpha/beta-Hydrolases"/>
    <property type="match status" value="1"/>
</dbReference>
<dbReference type="InterPro" id="IPR002925">
    <property type="entry name" value="Dienelactn_hydro"/>
</dbReference>
<dbReference type="Gene3D" id="3.40.50.1820">
    <property type="entry name" value="alpha/beta hydrolase"/>
    <property type="match status" value="1"/>
</dbReference>
<organism evidence="2 3">
    <name type="scientific">Phytomonospora endophytica</name>
    <dbReference type="NCBI Taxonomy" id="714109"/>
    <lineage>
        <taxon>Bacteria</taxon>
        <taxon>Bacillati</taxon>
        <taxon>Actinomycetota</taxon>
        <taxon>Actinomycetes</taxon>
        <taxon>Micromonosporales</taxon>
        <taxon>Micromonosporaceae</taxon>
        <taxon>Phytomonospora</taxon>
    </lineage>
</organism>
<reference evidence="2 3" key="1">
    <citation type="submission" date="2020-08" db="EMBL/GenBank/DDBJ databases">
        <title>Genomic Encyclopedia of Type Strains, Phase IV (KMG-IV): sequencing the most valuable type-strain genomes for metagenomic binning, comparative biology and taxonomic classification.</title>
        <authorList>
            <person name="Goeker M."/>
        </authorList>
    </citation>
    <scope>NUCLEOTIDE SEQUENCE [LARGE SCALE GENOMIC DNA]</scope>
    <source>
        <strain evidence="2 3">YIM 65646</strain>
    </source>
</reference>
<evidence type="ECO:0000313" key="3">
    <source>
        <dbReference type="Proteomes" id="UP000548476"/>
    </source>
</evidence>
<accession>A0A841FRI9</accession>
<protein>
    <submittedName>
        <fullName evidence="2">Carboxymethylenebutenolidase</fullName>
        <ecNumber evidence="2">3.1.1.45</ecNumber>
    </submittedName>
</protein>
<dbReference type="Proteomes" id="UP000548476">
    <property type="component" value="Unassembled WGS sequence"/>
</dbReference>
<dbReference type="InterPro" id="IPR029058">
    <property type="entry name" value="AB_hydrolase_fold"/>
</dbReference>
<dbReference type="GO" id="GO:0008806">
    <property type="term" value="F:carboxymethylenebutenolidase activity"/>
    <property type="evidence" value="ECO:0007669"/>
    <property type="project" value="UniProtKB-EC"/>
</dbReference>
<comment type="caution">
    <text evidence="2">The sequence shown here is derived from an EMBL/GenBank/DDBJ whole genome shotgun (WGS) entry which is preliminary data.</text>
</comment>
<sequence>MQEFTTAWTALGEGRSAYVATPAESRGTVLVAAEIFGVSGHVRDMCDGLAREGFTAVAPDFYWRDGTRLEFGYDDAGRTEAMAHMRRLDRDGVLADLAAARTLAGDTVPAIVGFSLGGHIALLAATEAPYALAVDFYGGWTIDGGVPLAEPAPPLAEAASIAALGTPVLLLAGAEDHLIGDDEWERIGRRLTNYGVSHERVRYAGIKHGFMCAERPEWDEAIAHDAWQRMTDTLRKRLG</sequence>
<evidence type="ECO:0000259" key="1">
    <source>
        <dbReference type="Pfam" id="PF01738"/>
    </source>
</evidence>
<gene>
    <name evidence="2" type="ORF">HNR73_002424</name>
</gene>
<proteinExistence type="predicted"/>
<dbReference type="AlphaFoldDB" id="A0A841FRI9"/>
<dbReference type="PANTHER" id="PTHR46623">
    <property type="entry name" value="CARBOXYMETHYLENEBUTENOLIDASE-RELATED"/>
    <property type="match status" value="1"/>
</dbReference>
<keyword evidence="3" id="KW-1185">Reference proteome</keyword>
<keyword evidence="2" id="KW-0378">Hydrolase</keyword>
<name>A0A841FRI9_9ACTN</name>
<dbReference type="RefSeq" id="WP_184787458.1">
    <property type="nucleotide sequence ID" value="NZ_BONT01000110.1"/>
</dbReference>
<dbReference type="Pfam" id="PF01738">
    <property type="entry name" value="DLH"/>
    <property type="match status" value="1"/>
</dbReference>
<evidence type="ECO:0000313" key="2">
    <source>
        <dbReference type="EMBL" id="MBB6034570.1"/>
    </source>
</evidence>
<dbReference type="PANTHER" id="PTHR46623:SF6">
    <property type="entry name" value="ALPHA_BETA-HYDROLASES SUPERFAMILY PROTEIN"/>
    <property type="match status" value="1"/>
</dbReference>